<protein>
    <submittedName>
        <fullName evidence="1">Uncharacterized protein</fullName>
    </submittedName>
</protein>
<evidence type="ECO:0000313" key="1">
    <source>
        <dbReference type="EMBL" id="GHJ87093.1"/>
    </source>
</evidence>
<proteinExistence type="predicted"/>
<dbReference type="EMBL" id="BLZA01000021">
    <property type="protein sequence ID" value="GHJ87093.1"/>
    <property type="molecule type" value="Genomic_DNA"/>
</dbReference>
<reference evidence="1" key="1">
    <citation type="submission" date="2020-07" db="EMBL/GenBank/DDBJ databases">
        <title>Draft Genome Sequence of a Deep-Sea Yeast, Naganishia (Cryptococcus) liquefaciens strain N6.</title>
        <authorList>
            <person name="Han Y.W."/>
            <person name="Kajitani R."/>
            <person name="Morimoto H."/>
            <person name="Parhat M."/>
            <person name="Tsubouchi H."/>
            <person name="Bakenova O."/>
            <person name="Ogata M."/>
            <person name="Argunhan B."/>
            <person name="Aoki R."/>
            <person name="Kajiwara S."/>
            <person name="Itoh T."/>
            <person name="Iwasaki H."/>
        </authorList>
    </citation>
    <scope>NUCLEOTIDE SEQUENCE</scope>
    <source>
        <strain evidence="1">N6</strain>
    </source>
</reference>
<sequence length="261" mass="29109">MSPDRSKEDASSSLPHGSGNTVPFSVWRETIATSLSAAFTVPTLVITAPESDGGSSRSTQSHFAGDAETGFQDSSVLRSLEKQTIPFELKVSDCPSKGKCGFTISWKDFEGHPHEEVFAVVSGKNLCTTSQVFFGKIGEIKEAWDKGRINIQGATWAELEMHCWEKYRAATLGHVTLHFWVSSLKQEEVAEERLAAYNFPSGLPHPREFFERFEEAVLHSRNYKLASPESFLDSKGNRVTFATAYNELDSKQERAYILRFA</sequence>
<dbReference type="Proteomes" id="UP000620104">
    <property type="component" value="Unassembled WGS sequence"/>
</dbReference>
<comment type="caution">
    <text evidence="1">The sequence shown here is derived from an EMBL/GenBank/DDBJ whole genome shotgun (WGS) entry which is preliminary data.</text>
</comment>
<organism evidence="1 2">
    <name type="scientific">Naganishia liquefaciens</name>
    <dbReference type="NCBI Taxonomy" id="104408"/>
    <lineage>
        <taxon>Eukaryota</taxon>
        <taxon>Fungi</taxon>
        <taxon>Dikarya</taxon>
        <taxon>Basidiomycota</taxon>
        <taxon>Agaricomycotina</taxon>
        <taxon>Tremellomycetes</taxon>
        <taxon>Filobasidiales</taxon>
        <taxon>Filobasidiaceae</taxon>
        <taxon>Naganishia</taxon>
    </lineage>
</organism>
<name>A0A8H3TUF1_9TREE</name>
<dbReference type="AlphaFoldDB" id="A0A8H3TUF1"/>
<evidence type="ECO:0000313" key="2">
    <source>
        <dbReference type="Proteomes" id="UP000620104"/>
    </source>
</evidence>
<accession>A0A8H3TUF1</accession>
<gene>
    <name evidence="1" type="ORF">NliqN6_3495</name>
</gene>
<keyword evidence="2" id="KW-1185">Reference proteome</keyword>